<feature type="domain" description="DUF6535" evidence="2">
    <location>
        <begin position="110"/>
        <end position="284"/>
    </location>
</feature>
<evidence type="ECO:0000256" key="1">
    <source>
        <dbReference type="SAM" id="Phobius"/>
    </source>
</evidence>
<dbReference type="Proteomes" id="UP000077266">
    <property type="component" value="Unassembled WGS sequence"/>
</dbReference>
<reference evidence="3 4" key="1">
    <citation type="journal article" date="2016" name="Mol. Biol. Evol.">
        <title>Comparative Genomics of Early-Diverging Mushroom-Forming Fungi Provides Insights into the Origins of Lignocellulose Decay Capabilities.</title>
        <authorList>
            <person name="Nagy L.G."/>
            <person name="Riley R."/>
            <person name="Tritt A."/>
            <person name="Adam C."/>
            <person name="Daum C."/>
            <person name="Floudas D."/>
            <person name="Sun H."/>
            <person name="Yadav J.S."/>
            <person name="Pangilinan J."/>
            <person name="Larsson K.H."/>
            <person name="Matsuura K."/>
            <person name="Barry K."/>
            <person name="Labutti K."/>
            <person name="Kuo R."/>
            <person name="Ohm R.A."/>
            <person name="Bhattacharya S.S."/>
            <person name="Shirouzu T."/>
            <person name="Yoshinaga Y."/>
            <person name="Martin F.M."/>
            <person name="Grigoriev I.V."/>
            <person name="Hibbett D.S."/>
        </authorList>
    </citation>
    <scope>NUCLEOTIDE SEQUENCE [LARGE SCALE GENOMIC DNA]</scope>
    <source>
        <strain evidence="3 4">HHB12029</strain>
    </source>
</reference>
<dbReference type="InterPro" id="IPR045338">
    <property type="entry name" value="DUF6535"/>
</dbReference>
<dbReference type="STRING" id="1314781.A0A165FSV8"/>
<sequence>MLRHSLLSRSLPSSTNVSFVPHDVNPDRHPFLTVLLAVYCCHTLKGPLRLSADWFRVSLLPTTMDYIQGLTEPPVAEEYKLPPEELDTEFKKAFPPDPLGHEMDDGARVWRVYRAEAMSHDTTLLEGWSGTLDILLIFAGLFSAVATAFESFQLLQPNNAAYTATALWILVAASNHTTGVTLPPPPDLSYASPLTRWINGLWFTSILLSLTVALLSILVKQWISEYRSRNNASAKSPRDWARRREVYFQALAAWPVAEVVSFLPVMLHLSLFLFFAGMALLLWTLDKSIGVWVVALGVCLSVFYLGCTLVPLWIPESPTATPLIHHIRRVVLWLATKLLRLCARARALPLLLRTQRAFRPRRWTTKSRNPLCHDLTAAGLVSPIVSQVEEVEDKSPDISTRLAAAVDHIETQSRDKSAISARLSQNCDYLDAAALYWLINDVSDSDAVAVGIQALGAVHPTSPLAERLRANKRLIHMAEDNAFTRSATQRSVRDVARFARSVLCMRREEHTGIAPLVHRMQSLRALRGGRIDAEYPDTALLYSNRRYIVQNAGRWRIASPSLSSTIMLALRAEDLSPPFQLAYLSCCDFSRCSEADWDLILNLFLTRGRTSYDAAGLAVPPSRLYGPLRLGDIISQLALRSSSDEVKTLAGDLVFRLISALPDTASSMPPLPSQSRSLRYQPFLLDFLVSPTALGQGHETPCLRGISRWLSWCQDDAMQTHHLAYKFWTLCSFLAHAAQSIEVVHDIHLWLSSTCITALRACFASRTKLLTALDFILSPSPARRDRQPLWRVLASALELHMWNSGSELSALWLDAWTRLATVVATALCIAVKRDGETDFLTACIDAYFATLDLKQVWRLWERAAVETLPSYGIRRDVIIHMLRHCLELRPQWWTVAVDHVQMVGRDSERTIALELDTEIPNQGPCTLCSNWFI</sequence>
<feature type="transmembrane region" description="Helical" evidence="1">
    <location>
        <begin position="292"/>
        <end position="314"/>
    </location>
</feature>
<proteinExistence type="predicted"/>
<evidence type="ECO:0000313" key="3">
    <source>
        <dbReference type="EMBL" id="KZV89478.1"/>
    </source>
</evidence>
<evidence type="ECO:0000313" key="4">
    <source>
        <dbReference type="Proteomes" id="UP000077266"/>
    </source>
</evidence>
<dbReference type="AlphaFoldDB" id="A0A165FSV8"/>
<feature type="transmembrane region" description="Helical" evidence="1">
    <location>
        <begin position="269"/>
        <end position="285"/>
    </location>
</feature>
<feature type="transmembrane region" description="Helical" evidence="1">
    <location>
        <begin position="128"/>
        <end position="149"/>
    </location>
</feature>
<dbReference type="OrthoDB" id="3219854at2759"/>
<dbReference type="InParanoid" id="A0A165FSV8"/>
<gene>
    <name evidence="3" type="ORF">EXIGLDRAFT_146750</name>
</gene>
<keyword evidence="1" id="KW-1133">Transmembrane helix</keyword>
<keyword evidence="1" id="KW-0812">Transmembrane</keyword>
<accession>A0A165FSV8</accession>
<keyword evidence="4" id="KW-1185">Reference proteome</keyword>
<dbReference type="EMBL" id="KV426072">
    <property type="protein sequence ID" value="KZV89478.1"/>
    <property type="molecule type" value="Genomic_DNA"/>
</dbReference>
<protein>
    <recommendedName>
        <fullName evidence="2">DUF6535 domain-containing protein</fullName>
    </recommendedName>
</protein>
<feature type="transmembrane region" description="Helical" evidence="1">
    <location>
        <begin position="200"/>
        <end position="219"/>
    </location>
</feature>
<organism evidence="3 4">
    <name type="scientific">Exidia glandulosa HHB12029</name>
    <dbReference type="NCBI Taxonomy" id="1314781"/>
    <lineage>
        <taxon>Eukaryota</taxon>
        <taxon>Fungi</taxon>
        <taxon>Dikarya</taxon>
        <taxon>Basidiomycota</taxon>
        <taxon>Agaricomycotina</taxon>
        <taxon>Agaricomycetes</taxon>
        <taxon>Auriculariales</taxon>
        <taxon>Exidiaceae</taxon>
        <taxon>Exidia</taxon>
    </lineage>
</organism>
<keyword evidence="1" id="KW-0472">Membrane</keyword>
<dbReference type="Pfam" id="PF20153">
    <property type="entry name" value="DUF6535"/>
    <property type="match status" value="1"/>
</dbReference>
<name>A0A165FSV8_EXIGL</name>
<evidence type="ECO:0000259" key="2">
    <source>
        <dbReference type="Pfam" id="PF20153"/>
    </source>
</evidence>